<protein>
    <submittedName>
        <fullName evidence="2">Carboxymuconolactone decarboxylase family protein</fullName>
    </submittedName>
</protein>
<dbReference type="InterPro" id="IPR029032">
    <property type="entry name" value="AhpD-like"/>
</dbReference>
<evidence type="ECO:0000313" key="3">
    <source>
        <dbReference type="Proteomes" id="UP000518878"/>
    </source>
</evidence>
<dbReference type="EMBL" id="JAAQTL010000002">
    <property type="protein sequence ID" value="NID16839.1"/>
    <property type="molecule type" value="Genomic_DNA"/>
</dbReference>
<dbReference type="Proteomes" id="UP000518878">
    <property type="component" value="Unassembled WGS sequence"/>
</dbReference>
<dbReference type="AlphaFoldDB" id="A0A7X5QWS2"/>
<accession>A0A7X5QWS2</accession>
<dbReference type="RefSeq" id="WP_166700652.1">
    <property type="nucleotide sequence ID" value="NZ_JAAQTL010000002.1"/>
</dbReference>
<keyword evidence="3" id="KW-1185">Reference proteome</keyword>
<dbReference type="Gene3D" id="1.20.1290.10">
    <property type="entry name" value="AhpD-like"/>
    <property type="match status" value="1"/>
</dbReference>
<proteinExistence type="predicted"/>
<dbReference type="InterPro" id="IPR003779">
    <property type="entry name" value="CMD-like"/>
</dbReference>
<reference evidence="2 3" key="1">
    <citation type="journal article" date="2006" name="Int. J. Syst. Evol. Microbiol.">
        <title>Dyella yeojuensis sp. nov., isolated from greenhouse soil in Korea.</title>
        <authorList>
            <person name="Kim B.Y."/>
            <person name="Weon H.Y."/>
            <person name="Lee K.H."/>
            <person name="Seok S.J."/>
            <person name="Kwon S.W."/>
            <person name="Go S.J."/>
            <person name="Stackebrandt E."/>
        </authorList>
    </citation>
    <scope>NUCLEOTIDE SEQUENCE [LARGE SCALE GENOMIC DNA]</scope>
    <source>
        <strain evidence="2 3">DSM 17673</strain>
    </source>
</reference>
<evidence type="ECO:0000259" key="1">
    <source>
        <dbReference type="Pfam" id="PF02627"/>
    </source>
</evidence>
<comment type="caution">
    <text evidence="2">The sequence shown here is derived from an EMBL/GenBank/DDBJ whole genome shotgun (WGS) entry which is preliminary data.</text>
</comment>
<dbReference type="PANTHER" id="PTHR35446:SF3">
    <property type="entry name" value="CMD DOMAIN-CONTAINING PROTEIN"/>
    <property type="match status" value="1"/>
</dbReference>
<organism evidence="2 3">
    <name type="scientific">Luteibacter yeojuensis</name>
    <dbReference type="NCBI Taxonomy" id="345309"/>
    <lineage>
        <taxon>Bacteria</taxon>
        <taxon>Pseudomonadati</taxon>
        <taxon>Pseudomonadota</taxon>
        <taxon>Gammaproteobacteria</taxon>
        <taxon>Lysobacterales</taxon>
        <taxon>Rhodanobacteraceae</taxon>
        <taxon>Luteibacter</taxon>
    </lineage>
</organism>
<dbReference type="Pfam" id="PF02627">
    <property type="entry name" value="CMD"/>
    <property type="match status" value="1"/>
</dbReference>
<dbReference type="PANTHER" id="PTHR35446">
    <property type="entry name" value="SI:CH211-175M2.5"/>
    <property type="match status" value="1"/>
</dbReference>
<sequence length="188" mass="20962">MSRIPVLTPETATPAQAEIFAKTVAKFGKNPLLMSTMTNSPAMMNSYLTLFQNLTDGRFDKKLARKIGLAIGEENGCEYCISLLAAIAKLQKLTDEDIELARHGKSTDAKEEALLTFVLLLVRHKGDLTNAEVQAVKDAGWSDEDVSEVFGHLILNFLTNYFWKVARTDIDFPVLRLYDQSKIARGNH</sequence>
<feature type="domain" description="Carboxymuconolactone decarboxylase-like" evidence="1">
    <location>
        <begin position="41"/>
        <end position="101"/>
    </location>
</feature>
<gene>
    <name evidence="2" type="ORF">HBF32_15295</name>
</gene>
<evidence type="ECO:0000313" key="2">
    <source>
        <dbReference type="EMBL" id="NID16839.1"/>
    </source>
</evidence>
<name>A0A7X5QWS2_9GAMM</name>
<dbReference type="GO" id="GO:0051920">
    <property type="term" value="F:peroxiredoxin activity"/>
    <property type="evidence" value="ECO:0007669"/>
    <property type="project" value="InterPro"/>
</dbReference>
<dbReference type="SUPFAM" id="SSF69118">
    <property type="entry name" value="AhpD-like"/>
    <property type="match status" value="1"/>
</dbReference>